<organism evidence="4 5">
    <name type="scientific">Corticibacter populi</name>
    <dbReference type="NCBI Taxonomy" id="1550736"/>
    <lineage>
        <taxon>Bacteria</taxon>
        <taxon>Pseudomonadati</taxon>
        <taxon>Pseudomonadota</taxon>
        <taxon>Betaproteobacteria</taxon>
        <taxon>Burkholderiales</taxon>
        <taxon>Comamonadaceae</taxon>
        <taxon>Corticibacter</taxon>
    </lineage>
</organism>
<dbReference type="InterPro" id="IPR050273">
    <property type="entry name" value="GppA/Ppx_hydrolase"/>
</dbReference>
<feature type="domain" description="Ppx/GppA phosphatase C-terminal" evidence="3">
    <location>
        <begin position="315"/>
        <end position="483"/>
    </location>
</feature>
<dbReference type="RefSeq" id="WP_122226173.1">
    <property type="nucleotide sequence ID" value="NZ_RDQO01000001.1"/>
</dbReference>
<keyword evidence="1" id="KW-0378">Hydrolase</keyword>
<dbReference type="OrthoDB" id="9793035at2"/>
<dbReference type="Pfam" id="PF02541">
    <property type="entry name" value="Ppx-GppA"/>
    <property type="match status" value="1"/>
</dbReference>
<dbReference type="AlphaFoldDB" id="A0A3M6QYF4"/>
<gene>
    <name evidence="4" type="ORF">D8I35_02680</name>
</gene>
<name>A0A3M6QYF4_9BURK</name>
<evidence type="ECO:0000259" key="3">
    <source>
        <dbReference type="Pfam" id="PF21447"/>
    </source>
</evidence>
<dbReference type="PANTHER" id="PTHR30005">
    <property type="entry name" value="EXOPOLYPHOSPHATASE"/>
    <property type="match status" value="1"/>
</dbReference>
<protein>
    <submittedName>
        <fullName evidence="4">Ppx/GppA family phosphatase</fullName>
    </submittedName>
</protein>
<dbReference type="PIRSF" id="PIRSF001267">
    <property type="entry name" value="Pyrophosphatase_GppA_Ppx"/>
    <property type="match status" value="1"/>
</dbReference>
<comment type="caution">
    <text evidence="4">The sequence shown here is derived from an EMBL/GenBank/DDBJ whole genome shotgun (WGS) entry which is preliminary data.</text>
</comment>
<dbReference type="EMBL" id="RDQO01000001">
    <property type="protein sequence ID" value="RMX08050.1"/>
    <property type="molecule type" value="Genomic_DNA"/>
</dbReference>
<dbReference type="FunFam" id="3.30.420.40:FF:000023">
    <property type="entry name" value="Guanosine-5'-triphosphate,3'-diphosphate pyrophosphatase"/>
    <property type="match status" value="1"/>
</dbReference>
<dbReference type="SUPFAM" id="SSF109604">
    <property type="entry name" value="HD-domain/PDEase-like"/>
    <property type="match status" value="1"/>
</dbReference>
<proteinExistence type="predicted"/>
<dbReference type="Gene3D" id="3.30.420.150">
    <property type="entry name" value="Exopolyphosphatase. Domain 2"/>
    <property type="match status" value="1"/>
</dbReference>
<evidence type="ECO:0000313" key="5">
    <source>
        <dbReference type="Proteomes" id="UP000278006"/>
    </source>
</evidence>
<sequence length="500" mass="55928">MKDGERLAAVDLGSNSFRLEISIYNNGHLQRVDYIKETVRQGGGLDADGMLTEEAMERGWQCLARFGERLQGFKPQQVRALATQTLREARNRATFLQKAQQLLGHPIEVISGQEEARLIYQGVSYLLPLNEAEERLVIDIGGRSTEIIAGVGQTPREAISLAQGSVSWSQRFFADGKLTAKAFAKAEVAANAQIEEWLDRFAGHSREHVYGASGTMAAVAQVLHQLGGPEKTVTRKGLAQLRAMLIDMQYIDRIELPGLREDRRAVISGGVCILVSLMDMLGFAELKVSDGALRQGALLDLIQREADGSDAQRDIRQKSVDSLLNRFGYDRLQGDRLARTARSIWQAWKLPKATGQDLQILQWAAQLHEIGISIAYERYHHHGAYIIEHGDCPGFLPSERSRLAQLIVGHRGKLKKVAAQIDADPIFAWQLLCLRLALLLCNARREPELSALHWSAVKNQNLRLGIDGDWPERHPQSYYLLQEEIAAWEKLGFHLKLTPQ</sequence>
<dbReference type="InterPro" id="IPR030673">
    <property type="entry name" value="PyroPPase_GppA_Ppx"/>
</dbReference>
<evidence type="ECO:0000256" key="1">
    <source>
        <dbReference type="ARBA" id="ARBA00022801"/>
    </source>
</evidence>
<keyword evidence="5" id="KW-1185">Reference proteome</keyword>
<dbReference type="GO" id="GO:0016462">
    <property type="term" value="F:pyrophosphatase activity"/>
    <property type="evidence" value="ECO:0007669"/>
    <property type="project" value="TreeGrafter"/>
</dbReference>
<dbReference type="InterPro" id="IPR003695">
    <property type="entry name" value="Ppx_GppA_N"/>
</dbReference>
<dbReference type="Pfam" id="PF21447">
    <property type="entry name" value="Ppx-GppA_III"/>
    <property type="match status" value="1"/>
</dbReference>
<feature type="domain" description="Ppx/GppA phosphatase N-terminal" evidence="2">
    <location>
        <begin position="25"/>
        <end position="304"/>
    </location>
</feature>
<accession>A0A3M6QYF4</accession>
<dbReference type="SUPFAM" id="SSF53067">
    <property type="entry name" value="Actin-like ATPase domain"/>
    <property type="match status" value="2"/>
</dbReference>
<dbReference type="InterPro" id="IPR048950">
    <property type="entry name" value="Ppx_GppA_C"/>
</dbReference>
<reference evidence="4 5" key="1">
    <citation type="submission" date="2018-10" db="EMBL/GenBank/DDBJ databases">
        <title>Draft genome of Cortibacter populi DSM10536.</title>
        <authorList>
            <person name="Bernier A.-M."/>
            <person name="Bernard K."/>
        </authorList>
    </citation>
    <scope>NUCLEOTIDE SEQUENCE [LARGE SCALE GENOMIC DNA]</scope>
    <source>
        <strain evidence="4 5">DSM 105136</strain>
    </source>
</reference>
<dbReference type="Gene3D" id="3.30.420.40">
    <property type="match status" value="1"/>
</dbReference>
<dbReference type="CDD" id="cd24053">
    <property type="entry name" value="ASKHA_NBD_EcPPX-GppA-like"/>
    <property type="match status" value="1"/>
</dbReference>
<dbReference type="Proteomes" id="UP000278006">
    <property type="component" value="Unassembled WGS sequence"/>
</dbReference>
<dbReference type="Gene3D" id="1.10.3210.10">
    <property type="entry name" value="Hypothetical protein af1432"/>
    <property type="match status" value="1"/>
</dbReference>
<evidence type="ECO:0000259" key="2">
    <source>
        <dbReference type="Pfam" id="PF02541"/>
    </source>
</evidence>
<evidence type="ECO:0000313" key="4">
    <source>
        <dbReference type="EMBL" id="RMX08050.1"/>
    </source>
</evidence>
<dbReference type="PANTHER" id="PTHR30005:SF0">
    <property type="entry name" value="RETROGRADE REGULATION PROTEIN 2"/>
    <property type="match status" value="1"/>
</dbReference>
<dbReference type="InterPro" id="IPR043129">
    <property type="entry name" value="ATPase_NBD"/>
</dbReference>